<accession>A0A644YD70</accession>
<comment type="caution">
    <text evidence="2">The sequence shown here is derived from an EMBL/GenBank/DDBJ whole genome shotgun (WGS) entry which is preliminary data.</text>
</comment>
<reference evidence="2" key="1">
    <citation type="submission" date="2019-08" db="EMBL/GenBank/DDBJ databases">
        <authorList>
            <person name="Kucharzyk K."/>
            <person name="Murdoch R.W."/>
            <person name="Higgins S."/>
            <person name="Loffler F."/>
        </authorList>
    </citation>
    <scope>NUCLEOTIDE SEQUENCE</scope>
</reference>
<evidence type="ECO:0000256" key="1">
    <source>
        <dbReference type="SAM" id="Phobius"/>
    </source>
</evidence>
<organism evidence="2">
    <name type="scientific">bioreactor metagenome</name>
    <dbReference type="NCBI Taxonomy" id="1076179"/>
    <lineage>
        <taxon>unclassified sequences</taxon>
        <taxon>metagenomes</taxon>
        <taxon>ecological metagenomes</taxon>
    </lineage>
</organism>
<name>A0A644YD70_9ZZZZ</name>
<dbReference type="PROSITE" id="PS51257">
    <property type="entry name" value="PROKAR_LIPOPROTEIN"/>
    <property type="match status" value="1"/>
</dbReference>
<keyword evidence="1" id="KW-0812">Transmembrane</keyword>
<sequence length="284" mass="30842">MRFQCFAVGVSHHDLPAFTVIGIGCQIAVLIGISLQDAVFICIVFCCLIGIRLLRQQIILILISRDTAKIIRLAEHIIRTVISECSDMAVTAGDGGDILISVIGISQRHFIHQGFHIQLSVIAAVGFPFDTAVGVGNLLCFKGSVVSHLLDQHVILTPLGIALIGKVGKTVDDAVGIRDGSNTVLIIISQLIHLMIIKIRPSRDPPQFIICIGHGKAQRINNLNQLIIGIINIGNLLCHGPFIVSDSDITQRSNQSGVPIGNRQFIIVLKNNRCQLRARIIDII</sequence>
<protein>
    <submittedName>
        <fullName evidence="2">Uncharacterized protein</fullName>
    </submittedName>
</protein>
<feature type="transmembrane region" description="Helical" evidence="1">
    <location>
        <begin position="20"/>
        <end position="51"/>
    </location>
</feature>
<evidence type="ECO:0000313" key="2">
    <source>
        <dbReference type="EMBL" id="MPM26440.1"/>
    </source>
</evidence>
<proteinExistence type="predicted"/>
<keyword evidence="1" id="KW-0472">Membrane</keyword>
<keyword evidence="1" id="KW-1133">Transmembrane helix</keyword>
<gene>
    <name evidence="2" type="ORF">SDC9_72942</name>
</gene>
<dbReference type="EMBL" id="VSSQ01004734">
    <property type="protein sequence ID" value="MPM26440.1"/>
    <property type="molecule type" value="Genomic_DNA"/>
</dbReference>
<dbReference type="AlphaFoldDB" id="A0A644YD70"/>